<protein>
    <submittedName>
        <fullName evidence="1">Uncharacterized protein</fullName>
    </submittedName>
</protein>
<accession>A0A6J4LSH9</accession>
<gene>
    <name evidence="1" type="ORF">AVDCRST_MAG68-3041</name>
</gene>
<sequence length="95" mass="10665">MHVSVAELRESCELLLTHLEQSGSASVELTSDLYWNVPQDQRYQAYEEPKSLDMGQLSQDWAEVQAIVRGEKEPLGYALVWLSSILRAVGEKTVG</sequence>
<name>A0A6J4LSH9_9BACT</name>
<proteinExistence type="predicted"/>
<dbReference type="EMBL" id="CADCTW010000141">
    <property type="protein sequence ID" value="CAA9340928.1"/>
    <property type="molecule type" value="Genomic_DNA"/>
</dbReference>
<reference evidence="1" key="1">
    <citation type="submission" date="2020-02" db="EMBL/GenBank/DDBJ databases">
        <authorList>
            <person name="Meier V. D."/>
        </authorList>
    </citation>
    <scope>NUCLEOTIDE SEQUENCE</scope>
    <source>
        <strain evidence="1">AVDCRST_MAG68</strain>
    </source>
</reference>
<dbReference type="AlphaFoldDB" id="A0A6J4LSH9"/>
<evidence type="ECO:0000313" key="1">
    <source>
        <dbReference type="EMBL" id="CAA9340928.1"/>
    </source>
</evidence>
<organism evidence="1">
    <name type="scientific">uncultured Gemmatimonadota bacterium</name>
    <dbReference type="NCBI Taxonomy" id="203437"/>
    <lineage>
        <taxon>Bacteria</taxon>
        <taxon>Pseudomonadati</taxon>
        <taxon>Gemmatimonadota</taxon>
        <taxon>environmental samples</taxon>
    </lineage>
</organism>